<evidence type="ECO:0000313" key="3">
    <source>
        <dbReference type="Proteomes" id="UP000554054"/>
    </source>
</evidence>
<dbReference type="Proteomes" id="UP000554054">
    <property type="component" value="Unassembled WGS sequence"/>
</dbReference>
<reference evidence="2 3" key="1">
    <citation type="submission" date="2020-07" db="EMBL/GenBank/DDBJ databases">
        <title>Sequencing the genomes of 1000 actinobacteria strains.</title>
        <authorList>
            <person name="Klenk H.-P."/>
        </authorList>
    </citation>
    <scope>NUCLEOTIDE SEQUENCE [LARGE SCALE GENOMIC DNA]</scope>
    <source>
        <strain evidence="2 3">DSM 26154</strain>
    </source>
</reference>
<accession>A0A852VQY7</accession>
<dbReference type="Gene3D" id="3.40.50.150">
    <property type="entry name" value="Vaccinia Virus protein VP39"/>
    <property type="match status" value="1"/>
</dbReference>
<gene>
    <name evidence="2" type="ORF">BJY20_000146</name>
</gene>
<keyword evidence="3" id="KW-1185">Reference proteome</keyword>
<organism evidence="2 3">
    <name type="scientific">Janibacter cremeus</name>
    <dbReference type="NCBI Taxonomy" id="1285192"/>
    <lineage>
        <taxon>Bacteria</taxon>
        <taxon>Bacillati</taxon>
        <taxon>Actinomycetota</taxon>
        <taxon>Actinomycetes</taxon>
        <taxon>Micrococcales</taxon>
        <taxon>Intrasporangiaceae</taxon>
        <taxon>Janibacter</taxon>
    </lineage>
</organism>
<dbReference type="CDD" id="cd02440">
    <property type="entry name" value="AdoMet_MTases"/>
    <property type="match status" value="1"/>
</dbReference>
<dbReference type="InterPro" id="IPR041698">
    <property type="entry name" value="Methyltransf_25"/>
</dbReference>
<sequence length="244" mass="26767">MTSSDLWTAEQAERYDGADGMFSPDVVDPAVEALADLTEGGPALEFAIGTGRIGVPLRAKGVQVTGIELSRPMVEQLRSKVSPDELPVTIGDMATTRVDGEFSLVYLVFNTIGNVRTQAEQVECFRNAARHLRPGGRFVVEVGVPPLRSLPPGQWAVPFDVSDEHLGFDTFDVVTQQATSHHVNRQADGTYRRGTHNYRYVWPSELDLMAQLAGMELERRTEDWGGTPFAAESGGHVSVWRLPS</sequence>
<proteinExistence type="predicted"/>
<dbReference type="AlphaFoldDB" id="A0A852VQY7"/>
<dbReference type="GO" id="GO:0008168">
    <property type="term" value="F:methyltransferase activity"/>
    <property type="evidence" value="ECO:0007669"/>
    <property type="project" value="UniProtKB-KW"/>
</dbReference>
<comment type="caution">
    <text evidence="2">The sequence shown here is derived from an EMBL/GenBank/DDBJ whole genome shotgun (WGS) entry which is preliminary data.</text>
</comment>
<dbReference type="InterPro" id="IPR029063">
    <property type="entry name" value="SAM-dependent_MTases_sf"/>
</dbReference>
<dbReference type="SUPFAM" id="SSF53335">
    <property type="entry name" value="S-adenosyl-L-methionine-dependent methyltransferases"/>
    <property type="match status" value="1"/>
</dbReference>
<evidence type="ECO:0000259" key="1">
    <source>
        <dbReference type="Pfam" id="PF13649"/>
    </source>
</evidence>
<dbReference type="GO" id="GO:0032259">
    <property type="term" value="P:methylation"/>
    <property type="evidence" value="ECO:0007669"/>
    <property type="project" value="UniProtKB-KW"/>
</dbReference>
<evidence type="ECO:0000313" key="2">
    <source>
        <dbReference type="EMBL" id="NYF96754.1"/>
    </source>
</evidence>
<keyword evidence="2" id="KW-0808">Transferase</keyword>
<dbReference type="EMBL" id="JACCAE010000001">
    <property type="protein sequence ID" value="NYF96754.1"/>
    <property type="molecule type" value="Genomic_DNA"/>
</dbReference>
<name>A0A852VQY7_9MICO</name>
<dbReference type="Pfam" id="PF13649">
    <property type="entry name" value="Methyltransf_25"/>
    <property type="match status" value="1"/>
</dbReference>
<dbReference type="RefSeq" id="WP_185989766.1">
    <property type="nucleotide sequence ID" value="NZ_JACCAE010000001.1"/>
</dbReference>
<keyword evidence="2" id="KW-0489">Methyltransferase</keyword>
<protein>
    <submittedName>
        <fullName evidence="2">SAM-dependent methyltransferase</fullName>
    </submittedName>
</protein>
<feature type="domain" description="Methyltransferase" evidence="1">
    <location>
        <begin position="44"/>
        <end position="136"/>
    </location>
</feature>